<gene>
    <name evidence="1" type="ORF">V5N11_004383</name>
</gene>
<evidence type="ECO:0000313" key="1">
    <source>
        <dbReference type="EMBL" id="KAL1200310.1"/>
    </source>
</evidence>
<sequence>MQLQSNPHCIIERTSCLHSYVIERTLCPYVILIYSAVGALSQPRQNPFDFMSRDLVVPEEGSNTNNGDSQFQKRITILTNDGLRQEPPSNGTTAREENVDATPFDIIDVCFMF</sequence>
<name>A0ABD1AFT3_CARAN</name>
<dbReference type="Proteomes" id="UP001558713">
    <property type="component" value="Unassembled WGS sequence"/>
</dbReference>
<organism evidence="1 2">
    <name type="scientific">Cardamine amara subsp. amara</name>
    <dbReference type="NCBI Taxonomy" id="228776"/>
    <lineage>
        <taxon>Eukaryota</taxon>
        <taxon>Viridiplantae</taxon>
        <taxon>Streptophyta</taxon>
        <taxon>Embryophyta</taxon>
        <taxon>Tracheophyta</taxon>
        <taxon>Spermatophyta</taxon>
        <taxon>Magnoliopsida</taxon>
        <taxon>eudicotyledons</taxon>
        <taxon>Gunneridae</taxon>
        <taxon>Pentapetalae</taxon>
        <taxon>rosids</taxon>
        <taxon>malvids</taxon>
        <taxon>Brassicales</taxon>
        <taxon>Brassicaceae</taxon>
        <taxon>Cardamineae</taxon>
        <taxon>Cardamine</taxon>
    </lineage>
</organism>
<evidence type="ECO:0000313" key="2">
    <source>
        <dbReference type="Proteomes" id="UP001558713"/>
    </source>
</evidence>
<protein>
    <submittedName>
        <fullName evidence="1">Uncharacterized protein</fullName>
    </submittedName>
</protein>
<reference evidence="1 2" key="1">
    <citation type="submission" date="2024-04" db="EMBL/GenBank/DDBJ databases">
        <title>Genome assembly C_amara_ONT_v2.</title>
        <authorList>
            <person name="Yant L."/>
            <person name="Moore C."/>
            <person name="Slenker M."/>
        </authorList>
    </citation>
    <scope>NUCLEOTIDE SEQUENCE [LARGE SCALE GENOMIC DNA]</scope>
    <source>
        <tissue evidence="1">Leaf</tissue>
    </source>
</reference>
<proteinExistence type="predicted"/>
<accession>A0ABD1AFT3</accession>
<dbReference type="EMBL" id="JBANAX010000624">
    <property type="protein sequence ID" value="KAL1200310.1"/>
    <property type="molecule type" value="Genomic_DNA"/>
</dbReference>
<comment type="caution">
    <text evidence="1">The sequence shown here is derived from an EMBL/GenBank/DDBJ whole genome shotgun (WGS) entry which is preliminary data.</text>
</comment>
<keyword evidence="2" id="KW-1185">Reference proteome</keyword>
<dbReference type="AlphaFoldDB" id="A0ABD1AFT3"/>